<protein>
    <recommendedName>
        <fullName evidence="3">VWFA domain-containing protein</fullName>
    </recommendedName>
</protein>
<reference evidence="4 5" key="1">
    <citation type="submission" date="2024-02" db="EMBL/GenBank/DDBJ databases">
        <title>Rhodopirellula caenicola NBRC 110016.</title>
        <authorList>
            <person name="Ichikawa N."/>
            <person name="Katano-Makiyama Y."/>
            <person name="Hidaka K."/>
        </authorList>
    </citation>
    <scope>NUCLEOTIDE SEQUENCE [LARGE SCALE GENOMIC DNA]</scope>
    <source>
        <strain evidence="4 5">NBRC 110016</strain>
    </source>
</reference>
<dbReference type="Gene3D" id="3.40.50.410">
    <property type="entry name" value="von Willebrand factor, type A domain"/>
    <property type="match status" value="1"/>
</dbReference>
<evidence type="ECO:0000259" key="3">
    <source>
        <dbReference type="PROSITE" id="PS50234"/>
    </source>
</evidence>
<evidence type="ECO:0000313" key="5">
    <source>
        <dbReference type="Proteomes" id="UP001416858"/>
    </source>
</evidence>
<dbReference type="Proteomes" id="UP001416858">
    <property type="component" value="Unassembled WGS sequence"/>
</dbReference>
<organism evidence="4 5">
    <name type="scientific">Novipirellula caenicola</name>
    <dbReference type="NCBI Taxonomy" id="1536901"/>
    <lineage>
        <taxon>Bacteria</taxon>
        <taxon>Pseudomonadati</taxon>
        <taxon>Planctomycetota</taxon>
        <taxon>Planctomycetia</taxon>
        <taxon>Pirellulales</taxon>
        <taxon>Pirellulaceae</taxon>
        <taxon>Novipirellula</taxon>
    </lineage>
</organism>
<evidence type="ECO:0000313" key="4">
    <source>
        <dbReference type="EMBL" id="GAA5507739.1"/>
    </source>
</evidence>
<feature type="region of interest" description="Disordered" evidence="1">
    <location>
        <begin position="88"/>
        <end position="136"/>
    </location>
</feature>
<feature type="compositionally biased region" description="Low complexity" evidence="1">
    <location>
        <begin position="104"/>
        <end position="118"/>
    </location>
</feature>
<dbReference type="RefSeq" id="WP_345684582.1">
    <property type="nucleotide sequence ID" value="NZ_BAABRO010000006.1"/>
</dbReference>
<evidence type="ECO:0000256" key="1">
    <source>
        <dbReference type="SAM" id="MobiDB-lite"/>
    </source>
</evidence>
<dbReference type="Pfam" id="PF13519">
    <property type="entry name" value="VWA_2"/>
    <property type="match status" value="1"/>
</dbReference>
<evidence type="ECO:0000256" key="2">
    <source>
        <dbReference type="SAM" id="Phobius"/>
    </source>
</evidence>
<dbReference type="SUPFAM" id="SSF53300">
    <property type="entry name" value="vWA-like"/>
    <property type="match status" value="1"/>
</dbReference>
<feature type="transmembrane region" description="Helical" evidence="2">
    <location>
        <begin position="218"/>
        <end position="239"/>
    </location>
</feature>
<gene>
    <name evidence="4" type="ORF">Rcae01_03196</name>
</gene>
<keyword evidence="2" id="KW-0812">Transmembrane</keyword>
<dbReference type="PROSITE" id="PS50234">
    <property type="entry name" value="VWFA"/>
    <property type="match status" value="1"/>
</dbReference>
<keyword evidence="2" id="KW-0472">Membrane</keyword>
<name>A0ABP9VRE3_9BACT</name>
<dbReference type="InterPro" id="IPR036465">
    <property type="entry name" value="vWFA_dom_sf"/>
</dbReference>
<keyword evidence="5" id="KW-1185">Reference proteome</keyword>
<feature type="domain" description="VWFA" evidence="3">
    <location>
        <begin position="344"/>
        <end position="503"/>
    </location>
</feature>
<dbReference type="InterPro" id="IPR002035">
    <property type="entry name" value="VWF_A"/>
</dbReference>
<accession>A0ABP9VRE3</accession>
<dbReference type="CDD" id="cd00198">
    <property type="entry name" value="vWFA"/>
    <property type="match status" value="1"/>
</dbReference>
<keyword evidence="2" id="KW-1133">Transmembrane helix</keyword>
<proteinExistence type="predicted"/>
<sequence>MSSLSNHSSSTTSSSRVKRGAERVILVSNGLEFFLIPKTEFANLEAEGFYRPTDRGMTVIQKDDKLYELPIAQAERLLAEGGRDLLSRERSKPASLPPVPLPPASKSSSAESTLAASKKLNDPQTPTSPSQDTASSDITITADSANGSGVIVAESVSVPQLDPTTVLEELNHAEQLAEQVRLEQAARLAEETGWRKYALMLQFWLEARKAKLVRQLSGSGISIAVHVAILLLLASMFLVTEQPENLVIMASPSNNDSVVEEVIVDVQPLEIVEPTETSEPEPAPAADAAEAAEPIDSPDFLANVSGLAIKPPAAPAKAAAEDASGMAKTAAKPTVFGSKFSATNYVFVIDNSNSMTKGRFETALIQLMLTVNQLTPKQRFYVIFYSDTAYGMMHPNTVPNLVPATQRNKNMLGQWLQTVPLCLQTRGKKAIQAAIDLNPDVIYILGDGAFTDGADDYFTKNPHDRIVIHTRGMEVDNKNAASFQKLAKAHRGDYKDVGVMPEGAMMAQKYPRPRNSVRGPIWGITLPLKKK</sequence>
<comment type="caution">
    <text evidence="4">The sequence shown here is derived from an EMBL/GenBank/DDBJ whole genome shotgun (WGS) entry which is preliminary data.</text>
</comment>
<feature type="compositionally biased region" description="Polar residues" evidence="1">
    <location>
        <begin position="122"/>
        <end position="136"/>
    </location>
</feature>
<dbReference type="EMBL" id="BAABRO010000006">
    <property type="protein sequence ID" value="GAA5507739.1"/>
    <property type="molecule type" value="Genomic_DNA"/>
</dbReference>